<comment type="catalytic activity">
    <reaction evidence="6">
        <text>2 cob(II)yrinate a,c diamide + reduced [electron-transfer flavoprotein] + 2 ATP = 2 adenosylcob(III)yrinate a,c-diamide + 2 triphosphate + oxidized [electron-transfer flavoprotein] + 3 H(+)</text>
        <dbReference type="Rhea" id="RHEA:11528"/>
        <dbReference type="Rhea" id="RHEA-COMP:10685"/>
        <dbReference type="Rhea" id="RHEA-COMP:10686"/>
        <dbReference type="ChEBI" id="CHEBI:15378"/>
        <dbReference type="ChEBI" id="CHEBI:18036"/>
        <dbReference type="ChEBI" id="CHEBI:30616"/>
        <dbReference type="ChEBI" id="CHEBI:57692"/>
        <dbReference type="ChEBI" id="CHEBI:58307"/>
        <dbReference type="ChEBI" id="CHEBI:58503"/>
        <dbReference type="ChEBI" id="CHEBI:58537"/>
        <dbReference type="EC" id="2.5.1.17"/>
    </reaction>
</comment>
<dbReference type="EC" id="2.5.1.17" evidence="6"/>
<organism evidence="8 9">
    <name type="scientific">Nitrincola tibetensis</name>
    <dbReference type="NCBI Taxonomy" id="2219697"/>
    <lineage>
        <taxon>Bacteria</taxon>
        <taxon>Pseudomonadati</taxon>
        <taxon>Pseudomonadota</taxon>
        <taxon>Gammaproteobacteria</taxon>
        <taxon>Oceanospirillales</taxon>
        <taxon>Oceanospirillaceae</taxon>
        <taxon>Nitrincola</taxon>
    </lineage>
</organism>
<dbReference type="GO" id="GO:0008817">
    <property type="term" value="F:corrinoid adenosyltransferase activity"/>
    <property type="evidence" value="ECO:0007669"/>
    <property type="project" value="UniProtKB-UniRule"/>
</dbReference>
<dbReference type="PANTHER" id="PTHR12213">
    <property type="entry name" value="CORRINOID ADENOSYLTRANSFERASE"/>
    <property type="match status" value="1"/>
</dbReference>
<dbReference type="SUPFAM" id="SSF89028">
    <property type="entry name" value="Cobalamin adenosyltransferase-like"/>
    <property type="match status" value="1"/>
</dbReference>
<comment type="caution">
    <text evidence="8">The sequence shown here is derived from an EMBL/GenBank/DDBJ whole genome shotgun (WGS) entry which is preliminary data.</text>
</comment>
<protein>
    <recommendedName>
        <fullName evidence="6">Corrinoid adenosyltransferase</fullName>
        <ecNumber evidence="6">2.5.1.17</ecNumber>
    </recommendedName>
    <alternativeName>
        <fullName evidence="6">Cob(II)alamin adenosyltransferase</fullName>
    </alternativeName>
    <alternativeName>
        <fullName evidence="6">Cob(II)yrinic acid a,c-diamide adenosyltransferase</fullName>
    </alternativeName>
    <alternativeName>
        <fullName evidence="6">Cobinamide/cobalamin adenosyltransferase</fullName>
    </alternativeName>
</protein>
<feature type="domain" description="Cobalamin adenosyltransferase-like" evidence="7">
    <location>
        <begin position="8"/>
        <end position="170"/>
    </location>
</feature>
<evidence type="ECO:0000256" key="3">
    <source>
        <dbReference type="ARBA" id="ARBA00022679"/>
    </source>
</evidence>
<dbReference type="NCBIfam" id="TIGR00636">
    <property type="entry name" value="PduO_Nterm"/>
    <property type="match status" value="1"/>
</dbReference>
<dbReference type="RefSeq" id="WP_112156721.1">
    <property type="nucleotide sequence ID" value="NZ_QKRX01000001.1"/>
</dbReference>
<dbReference type="InterPro" id="IPR036451">
    <property type="entry name" value="CblAdoTrfase-like_sf"/>
</dbReference>
<evidence type="ECO:0000256" key="4">
    <source>
        <dbReference type="ARBA" id="ARBA00022741"/>
    </source>
</evidence>
<keyword evidence="4 6" id="KW-0547">Nucleotide-binding</keyword>
<dbReference type="GO" id="GO:0009236">
    <property type="term" value="P:cobalamin biosynthetic process"/>
    <property type="evidence" value="ECO:0007669"/>
    <property type="project" value="UniProtKB-UniRule"/>
</dbReference>
<dbReference type="EMBL" id="QKRX01000001">
    <property type="protein sequence ID" value="RAU19704.1"/>
    <property type="molecule type" value="Genomic_DNA"/>
</dbReference>
<dbReference type="GO" id="GO:0005524">
    <property type="term" value="F:ATP binding"/>
    <property type="evidence" value="ECO:0007669"/>
    <property type="project" value="UniProtKB-UniRule"/>
</dbReference>
<accession>A0A364NRN1</accession>
<evidence type="ECO:0000256" key="2">
    <source>
        <dbReference type="ARBA" id="ARBA00011233"/>
    </source>
</evidence>
<gene>
    <name evidence="8" type="ORF">DN062_01060</name>
</gene>
<evidence type="ECO:0000313" key="8">
    <source>
        <dbReference type="EMBL" id="RAU19704.1"/>
    </source>
</evidence>
<comment type="catalytic activity">
    <reaction evidence="6">
        <text>2 cob(II)alamin + reduced [electron-transfer flavoprotein] + 2 ATP = 2 adenosylcob(III)alamin + 2 triphosphate + oxidized [electron-transfer flavoprotein] + 3 H(+)</text>
        <dbReference type="Rhea" id="RHEA:28671"/>
        <dbReference type="Rhea" id="RHEA-COMP:10685"/>
        <dbReference type="Rhea" id="RHEA-COMP:10686"/>
        <dbReference type="ChEBI" id="CHEBI:15378"/>
        <dbReference type="ChEBI" id="CHEBI:16304"/>
        <dbReference type="ChEBI" id="CHEBI:18036"/>
        <dbReference type="ChEBI" id="CHEBI:18408"/>
        <dbReference type="ChEBI" id="CHEBI:30616"/>
        <dbReference type="ChEBI" id="CHEBI:57692"/>
        <dbReference type="ChEBI" id="CHEBI:58307"/>
        <dbReference type="EC" id="2.5.1.17"/>
    </reaction>
</comment>
<sequence length="190" mass="21165">MADRLTRIYTRSGDKGTTGLANGSRVPKYHPRIEALGDVDELNSLIGLLISELESSHPLRGNLQTVQNDLFDLGGELAIADKSYTVIQLETVNRLEHWLDLLNDELPPLKEFILPGGNRAAAAAHLARTVCRRSERRMVELASIEDETINPMGAAYLNRLSDYLFVTARFLAREKGGHEILWQPSSARES</sequence>
<evidence type="ECO:0000256" key="5">
    <source>
        <dbReference type="ARBA" id="ARBA00022840"/>
    </source>
</evidence>
<keyword evidence="5 6" id="KW-0067">ATP-binding</keyword>
<proteinExistence type="inferred from homology"/>
<keyword evidence="6" id="KW-0169">Cobalamin biosynthesis</keyword>
<evidence type="ECO:0000256" key="1">
    <source>
        <dbReference type="ARBA" id="ARBA00007487"/>
    </source>
</evidence>
<dbReference type="Proteomes" id="UP000250744">
    <property type="component" value="Unassembled WGS sequence"/>
</dbReference>
<reference evidence="8 9" key="1">
    <citation type="submission" date="2018-06" db="EMBL/GenBank/DDBJ databases">
        <title>Nitrincola tibetense sp. nov., isolated from Lake XuguoCo on Tibetan Plateau.</title>
        <authorList>
            <person name="Xing P."/>
        </authorList>
    </citation>
    <scope>NUCLEOTIDE SEQUENCE [LARGE SCALE GENOMIC DNA]</scope>
    <source>
        <strain evidence="9">xg18</strain>
    </source>
</reference>
<dbReference type="InterPro" id="IPR016030">
    <property type="entry name" value="CblAdoTrfase-like"/>
</dbReference>
<comment type="pathway">
    <text evidence="6">Cofactor biosynthesis; adenosylcobalamin biosynthesis; adenosylcobalamin from cob(II)yrinate a,c-diamide: step 2/7.</text>
</comment>
<comment type="similarity">
    <text evidence="1 6">Belongs to the Cob(I)alamin adenosyltransferase family.</text>
</comment>
<dbReference type="Pfam" id="PF01923">
    <property type="entry name" value="Cob_adeno_trans"/>
    <property type="match status" value="1"/>
</dbReference>
<evidence type="ECO:0000256" key="6">
    <source>
        <dbReference type="RuleBase" id="RU366026"/>
    </source>
</evidence>
<keyword evidence="3 6" id="KW-0808">Transferase</keyword>
<name>A0A364NRN1_9GAMM</name>
<evidence type="ECO:0000259" key="7">
    <source>
        <dbReference type="Pfam" id="PF01923"/>
    </source>
</evidence>
<dbReference type="PANTHER" id="PTHR12213:SF0">
    <property type="entry name" value="CORRINOID ADENOSYLTRANSFERASE MMAB"/>
    <property type="match status" value="1"/>
</dbReference>
<dbReference type="InterPro" id="IPR029499">
    <property type="entry name" value="PduO-typ"/>
</dbReference>
<dbReference type="UniPathway" id="UPA00148">
    <property type="reaction ID" value="UER00233"/>
</dbReference>
<evidence type="ECO:0000313" key="9">
    <source>
        <dbReference type="Proteomes" id="UP000250744"/>
    </source>
</evidence>
<dbReference type="AlphaFoldDB" id="A0A364NRN1"/>
<dbReference type="FunFam" id="1.20.1200.10:FF:000001">
    <property type="entry name" value="Cob(I)yrinic acid a,c-diamide adenosyltransferase"/>
    <property type="match status" value="1"/>
</dbReference>
<comment type="subunit">
    <text evidence="2">Homotrimer.</text>
</comment>
<dbReference type="Gene3D" id="1.20.1200.10">
    <property type="entry name" value="Cobalamin adenosyltransferase-like"/>
    <property type="match status" value="1"/>
</dbReference>
<dbReference type="OrthoDB" id="9778896at2"/>
<keyword evidence="9" id="KW-1185">Reference proteome</keyword>